<dbReference type="InterPro" id="IPR011011">
    <property type="entry name" value="Znf_FYVE_PHD"/>
</dbReference>
<dbReference type="SUPFAM" id="SSF57903">
    <property type="entry name" value="FYVE/PHD zinc finger"/>
    <property type="match status" value="2"/>
</dbReference>
<dbReference type="PANTHER" id="PTHR13793:SF92">
    <property type="entry name" value="HISTONE-LYSINE N-METHYLTRANSFERASE ATX3"/>
    <property type="match status" value="1"/>
</dbReference>
<dbReference type="GO" id="GO:0006357">
    <property type="term" value="P:regulation of transcription by RNA polymerase II"/>
    <property type="evidence" value="ECO:0007669"/>
    <property type="project" value="TreeGrafter"/>
</dbReference>
<evidence type="ECO:0000256" key="1">
    <source>
        <dbReference type="ARBA" id="ARBA00004123"/>
    </source>
</evidence>
<evidence type="ECO:0000313" key="19">
    <source>
        <dbReference type="EnsemblPlants" id="Kaladp0007s0019.1.v1.1"/>
    </source>
</evidence>
<dbReference type="GO" id="GO:0032259">
    <property type="term" value="P:methylation"/>
    <property type="evidence" value="ECO:0007669"/>
    <property type="project" value="UniProtKB-KW"/>
</dbReference>
<dbReference type="PROSITE" id="PS51805">
    <property type="entry name" value="EPHD"/>
    <property type="match status" value="1"/>
</dbReference>
<dbReference type="InterPro" id="IPR025780">
    <property type="entry name" value="Hist-Lys_N-MeTrfase_ATX"/>
</dbReference>
<dbReference type="PROSITE" id="PS50812">
    <property type="entry name" value="PWWP"/>
    <property type="match status" value="1"/>
</dbReference>
<dbReference type="Pfam" id="PF00856">
    <property type="entry name" value="SET"/>
    <property type="match status" value="1"/>
</dbReference>
<dbReference type="GO" id="GO:0008270">
    <property type="term" value="F:zinc ion binding"/>
    <property type="evidence" value="ECO:0007669"/>
    <property type="project" value="UniProtKB-KW"/>
</dbReference>
<dbReference type="EnsemblPlants" id="Kaladp0007s0019.1.v1.1">
    <property type="protein sequence ID" value="Kaladp0007s0019.1.v1.1"/>
    <property type="gene ID" value="Kaladp0007s0019.v1.1"/>
</dbReference>
<dbReference type="InterPro" id="IPR013083">
    <property type="entry name" value="Znf_RING/FYVE/PHD"/>
</dbReference>
<keyword evidence="2" id="KW-0489">Methyltransferase</keyword>
<dbReference type="CDD" id="cd10518">
    <property type="entry name" value="SET_SETD1-like"/>
    <property type="match status" value="1"/>
</dbReference>
<feature type="domain" description="Post-SET" evidence="17">
    <location>
        <begin position="990"/>
        <end position="1006"/>
    </location>
</feature>
<dbReference type="Gramene" id="Kaladp0007s0019.1.v1.1">
    <property type="protein sequence ID" value="Kaladp0007s0019.1.v1.1"/>
    <property type="gene ID" value="Kaladp0007s0019.v1.1"/>
</dbReference>
<feature type="domain" description="PWWP" evidence="16">
    <location>
        <begin position="220"/>
        <end position="289"/>
    </location>
</feature>
<evidence type="ECO:0000256" key="3">
    <source>
        <dbReference type="ARBA" id="ARBA00022679"/>
    </source>
</evidence>
<dbReference type="Gene3D" id="3.30.40.10">
    <property type="entry name" value="Zinc/RING finger domain, C3HC4 (zinc finger)"/>
    <property type="match status" value="3"/>
</dbReference>
<reference evidence="19" key="1">
    <citation type="submission" date="2021-01" db="UniProtKB">
        <authorList>
            <consortium name="EnsemblPlants"/>
        </authorList>
    </citation>
    <scope>IDENTIFICATION</scope>
</reference>
<evidence type="ECO:0000259" key="15">
    <source>
        <dbReference type="PROSITE" id="PS50280"/>
    </source>
</evidence>
<evidence type="ECO:0000256" key="5">
    <source>
        <dbReference type="ARBA" id="ARBA00022723"/>
    </source>
</evidence>
<evidence type="ECO:0000259" key="17">
    <source>
        <dbReference type="PROSITE" id="PS50868"/>
    </source>
</evidence>
<keyword evidence="7 13" id="KW-0863">Zinc-finger</keyword>
<evidence type="ECO:0000256" key="4">
    <source>
        <dbReference type="ARBA" id="ARBA00022691"/>
    </source>
</evidence>
<dbReference type="InterPro" id="IPR000313">
    <property type="entry name" value="PWWP_dom"/>
</dbReference>
<evidence type="ECO:0000256" key="9">
    <source>
        <dbReference type="ARBA" id="ARBA00022853"/>
    </source>
</evidence>
<keyword evidence="4" id="KW-0949">S-adenosyl-L-methionine</keyword>
<dbReference type="GO" id="GO:0006325">
    <property type="term" value="P:chromatin organization"/>
    <property type="evidence" value="ECO:0007669"/>
    <property type="project" value="UniProtKB-KW"/>
</dbReference>
<evidence type="ECO:0000256" key="11">
    <source>
        <dbReference type="ARBA" id="ARBA00052314"/>
    </source>
</evidence>
<accession>A0A7N0RAU2</accession>
<dbReference type="InterPro" id="IPR046341">
    <property type="entry name" value="SET_dom_sf"/>
</dbReference>
<dbReference type="PROSITE" id="PS50280">
    <property type="entry name" value="SET"/>
    <property type="match status" value="1"/>
</dbReference>
<dbReference type="CDD" id="cd15495">
    <property type="entry name" value="PHD_ATX3_4_5_like"/>
    <property type="match status" value="1"/>
</dbReference>
<evidence type="ECO:0000256" key="8">
    <source>
        <dbReference type="ARBA" id="ARBA00022833"/>
    </source>
</evidence>
<organism evidence="19 20">
    <name type="scientific">Kalanchoe fedtschenkoi</name>
    <name type="common">Lavender scallops</name>
    <name type="synonym">South American air plant</name>
    <dbReference type="NCBI Taxonomy" id="63787"/>
    <lineage>
        <taxon>Eukaryota</taxon>
        <taxon>Viridiplantae</taxon>
        <taxon>Streptophyta</taxon>
        <taxon>Embryophyta</taxon>
        <taxon>Tracheophyta</taxon>
        <taxon>Spermatophyta</taxon>
        <taxon>Magnoliopsida</taxon>
        <taxon>eudicotyledons</taxon>
        <taxon>Gunneridae</taxon>
        <taxon>Pentapetalae</taxon>
        <taxon>Saxifragales</taxon>
        <taxon>Crassulaceae</taxon>
        <taxon>Kalanchoe</taxon>
    </lineage>
</organism>
<keyword evidence="8" id="KW-0862">Zinc</keyword>
<name>A0A7N0RAU2_KALFE</name>
<dbReference type="PANTHER" id="PTHR13793">
    <property type="entry name" value="PHD FINGER PROTEINS"/>
    <property type="match status" value="1"/>
</dbReference>
<evidence type="ECO:0000256" key="6">
    <source>
        <dbReference type="ARBA" id="ARBA00022737"/>
    </source>
</evidence>
<dbReference type="InterPro" id="IPR001965">
    <property type="entry name" value="Znf_PHD"/>
</dbReference>
<dbReference type="Proteomes" id="UP000594263">
    <property type="component" value="Unplaced"/>
</dbReference>
<dbReference type="CDD" id="cd20143">
    <property type="entry name" value="PWWP_AtATX3-like"/>
    <property type="match status" value="1"/>
</dbReference>
<feature type="domain" description="PHD-type" evidence="18">
    <location>
        <begin position="625"/>
        <end position="740"/>
    </location>
</feature>
<evidence type="ECO:0000313" key="20">
    <source>
        <dbReference type="Proteomes" id="UP000594263"/>
    </source>
</evidence>
<evidence type="ECO:0000256" key="13">
    <source>
        <dbReference type="PROSITE-ProRule" id="PRU00146"/>
    </source>
</evidence>
<evidence type="ECO:0000259" key="14">
    <source>
        <dbReference type="PROSITE" id="PS50016"/>
    </source>
</evidence>
<dbReference type="Pfam" id="PF13831">
    <property type="entry name" value="PHD_2"/>
    <property type="match status" value="1"/>
</dbReference>
<dbReference type="PROSITE" id="PS50868">
    <property type="entry name" value="POST_SET"/>
    <property type="match status" value="1"/>
</dbReference>
<dbReference type="GO" id="GO:0048188">
    <property type="term" value="C:Set1C/COMPASS complex"/>
    <property type="evidence" value="ECO:0007669"/>
    <property type="project" value="UniProtKB-ARBA"/>
</dbReference>
<dbReference type="SUPFAM" id="SSF82199">
    <property type="entry name" value="SET domain"/>
    <property type="match status" value="1"/>
</dbReference>
<evidence type="ECO:0000259" key="16">
    <source>
        <dbReference type="PROSITE" id="PS50812"/>
    </source>
</evidence>
<feature type="domain" description="SET" evidence="15">
    <location>
        <begin position="864"/>
        <end position="981"/>
    </location>
</feature>
<feature type="domain" description="PHD-type" evidence="14">
    <location>
        <begin position="572"/>
        <end position="622"/>
    </location>
</feature>
<keyword evidence="10" id="KW-0539">Nucleus</keyword>
<dbReference type="FunFam" id="2.170.270.10:FF:000058">
    <property type="entry name" value="Histone-lysine N-methyltransferase"/>
    <property type="match status" value="1"/>
</dbReference>
<keyword evidence="9" id="KW-0156">Chromatin regulator</keyword>
<evidence type="ECO:0000256" key="2">
    <source>
        <dbReference type="ARBA" id="ARBA00022603"/>
    </source>
</evidence>
<dbReference type="InterPro" id="IPR019787">
    <property type="entry name" value="Znf_PHD-finger"/>
</dbReference>
<dbReference type="Pfam" id="PF00855">
    <property type="entry name" value="PWWP"/>
    <property type="match status" value="1"/>
</dbReference>
<protein>
    <submittedName>
        <fullName evidence="19">Uncharacterized protein</fullName>
    </submittedName>
</protein>
<dbReference type="InterPro" id="IPR042011">
    <property type="entry name" value="ATX3/4/5_PHD"/>
</dbReference>
<dbReference type="FunFam" id="3.30.40.10:FF:000464">
    <property type="entry name" value="Histone-lysine N-methyltransferase"/>
    <property type="match status" value="1"/>
</dbReference>
<keyword evidence="20" id="KW-1185">Reference proteome</keyword>
<evidence type="ECO:0000259" key="18">
    <source>
        <dbReference type="PROSITE" id="PS51805"/>
    </source>
</evidence>
<dbReference type="AlphaFoldDB" id="A0A7N0RAU2"/>
<dbReference type="SMART" id="SM00508">
    <property type="entry name" value="PostSET"/>
    <property type="match status" value="1"/>
</dbReference>
<proteinExistence type="predicted"/>
<dbReference type="SMART" id="SM00317">
    <property type="entry name" value="SET"/>
    <property type="match status" value="1"/>
</dbReference>
<comment type="catalytic activity">
    <reaction evidence="11">
        <text>L-lysyl-[histone] + S-adenosyl-L-methionine = N(6)-methyl-L-lysyl-[histone] + S-adenosyl-L-homocysteine + H(+)</text>
        <dbReference type="Rhea" id="RHEA:10024"/>
        <dbReference type="Rhea" id="RHEA-COMP:9845"/>
        <dbReference type="Rhea" id="RHEA-COMP:9846"/>
        <dbReference type="ChEBI" id="CHEBI:15378"/>
        <dbReference type="ChEBI" id="CHEBI:29969"/>
        <dbReference type="ChEBI" id="CHEBI:57856"/>
        <dbReference type="ChEBI" id="CHEBI:59789"/>
        <dbReference type="ChEBI" id="CHEBI:61929"/>
    </reaction>
</comment>
<dbReference type="InterPro" id="IPR003616">
    <property type="entry name" value="Post-SET_dom"/>
</dbReference>
<dbReference type="PROSITE" id="PS51566">
    <property type="entry name" value="SAM_MT43_TRX_MLL"/>
    <property type="match status" value="1"/>
</dbReference>
<dbReference type="PROSITE" id="PS50016">
    <property type="entry name" value="ZF_PHD_2"/>
    <property type="match status" value="2"/>
</dbReference>
<sequence>MILKHTVKVEMPSLKRCIAEESLSVADEEVALMNPRKRRRDDNDVAGVSGWLVEAGVTPPVTRSLRERVHAPPHRLVDSVPGSSINSVQLSNTEVAACGSFGPKLERISPSFQLVYERRKLRKGTSYPVQETTTRGSADSDGLVDVDISYDTYNSNFSSMSHYVISTSVVVDIEGSKCLGLPDVGGGGRRGKECDRGHKNRGVLLEEDRRDACKLAMFRVGDIVWAKLGRRYPAWPAIVINPLTDAPDVVLKCCIADALCVMYFGFSKNKKQREYSWVKRGMIFPFAENLRRFEGQSQMFNFRTDDFQMAIDEAVLAENGLLDANSGVLPVACYSQSKVKDAHEKDTRACDECGATLPWTHIRRSNSSLSQRLPLCKPCSELQKSKQHCGICRKIWDPCDGGSWVCCGYCNVWVHAECDNISDEYFEVCSEFENGMYHCPNCRSKSNSKSSQLVKGKQKVMINNRERKVLPERLVVVCNGMEGIYFPSLHLVQCKCGSCGTKKITLNEWERHTGCRAKKWKYSVKVKDAKVPLERWLAEYDALGADPSKLSTEQLYSFLRETYEPVTAKWTSERCAVCRWVEDSDENKIIICIRCQIAVHQECYGARNVDITSWVCRVCETPEVERDCCLCPVKGGALKPTDINTLWVHVTCAWLRPEVGFLDDGKMEPAVGILRIPVISFVKACVICKRTRGSCIQCCKCATHFHAVCAARAGYYMELQCHEKNGVPITRKLAYCATHRTPNPENALVIHTPAGVFSATNMIRTPEKELNIRGSRKILTQKKESELPVSKVEEFESDSAARCRVYRRSNNKKAGVEAVFHRLMGPRHHSLDEIERLNSSILGNPNTFSSFKERLHHLQRTEKYRIGFGKSGIHGWGLFARREIQEGEMVFEYRGELLRPGIADRREAKYRVKGKDCYLFKISKDVVVDATYRGSMGRLINHSCMPNCFARIMNVSREECTIVIIAKTNLAAGDELTYDYMFDPDEKEDDKVPCLCKAPNCKKFMN</sequence>
<evidence type="ECO:0000256" key="7">
    <source>
        <dbReference type="ARBA" id="ARBA00022771"/>
    </source>
</evidence>
<dbReference type="InterPro" id="IPR050701">
    <property type="entry name" value="Histone_Mod_Regulator"/>
</dbReference>
<feature type="domain" description="PHD-type" evidence="14">
    <location>
        <begin position="386"/>
        <end position="445"/>
    </location>
</feature>
<keyword evidence="3" id="KW-0808">Transferase</keyword>
<dbReference type="Pfam" id="PF13832">
    <property type="entry name" value="zf-HC5HC2H_2"/>
    <property type="match status" value="1"/>
</dbReference>
<dbReference type="InterPro" id="IPR019786">
    <property type="entry name" value="Zinc_finger_PHD-type_CS"/>
</dbReference>
<dbReference type="InterPro" id="IPR001214">
    <property type="entry name" value="SET_dom"/>
</dbReference>
<dbReference type="SMART" id="SM00249">
    <property type="entry name" value="PHD"/>
    <property type="match status" value="3"/>
</dbReference>
<dbReference type="Gene3D" id="2.30.30.140">
    <property type="match status" value="1"/>
</dbReference>
<keyword evidence="5" id="KW-0479">Metal-binding</keyword>
<keyword evidence="6" id="KW-0677">Repeat</keyword>
<evidence type="ECO:0000256" key="12">
    <source>
        <dbReference type="ARBA" id="ARBA00054897"/>
    </source>
</evidence>
<comment type="function">
    <text evidence="12">Histone methyltransferase.</text>
</comment>
<dbReference type="InterPro" id="IPR034732">
    <property type="entry name" value="EPHD"/>
</dbReference>
<comment type="subcellular location">
    <subcellularLocation>
        <location evidence="1">Nucleus</location>
    </subcellularLocation>
</comment>
<evidence type="ECO:0000256" key="10">
    <source>
        <dbReference type="ARBA" id="ARBA00023242"/>
    </source>
</evidence>
<dbReference type="PROSITE" id="PS01359">
    <property type="entry name" value="ZF_PHD_1"/>
    <property type="match status" value="1"/>
</dbReference>
<dbReference type="Gene3D" id="2.170.270.10">
    <property type="entry name" value="SET domain"/>
    <property type="match status" value="1"/>
</dbReference>
<dbReference type="SUPFAM" id="SSF63748">
    <property type="entry name" value="Tudor/PWWP/MBT"/>
    <property type="match status" value="1"/>
</dbReference>
<dbReference type="GO" id="GO:0008168">
    <property type="term" value="F:methyltransferase activity"/>
    <property type="evidence" value="ECO:0007669"/>
    <property type="project" value="UniProtKB-KW"/>
</dbReference>